<feature type="region of interest" description="Disordered" evidence="4">
    <location>
        <begin position="108"/>
        <end position="306"/>
    </location>
</feature>
<comment type="caution">
    <text evidence="6">The sequence shown here is derived from an EMBL/GenBank/DDBJ whole genome shotgun (WGS) entry which is preliminary data.</text>
</comment>
<feature type="compositionally biased region" description="Basic and acidic residues" evidence="4">
    <location>
        <begin position="108"/>
        <end position="117"/>
    </location>
</feature>
<dbReference type="Pfam" id="PF21889">
    <property type="entry name" value="TPR1-like_2nd"/>
    <property type="match status" value="1"/>
</dbReference>
<name>A0A7J6JGI4_COLFN</name>
<dbReference type="InterPro" id="IPR015943">
    <property type="entry name" value="WD40/YVTN_repeat-like_dom_sf"/>
</dbReference>
<dbReference type="InterPro" id="IPR011047">
    <property type="entry name" value="Quinoprotein_ADH-like_sf"/>
</dbReference>
<evidence type="ECO:0000313" key="6">
    <source>
        <dbReference type="EMBL" id="KAF4488823.1"/>
    </source>
</evidence>
<dbReference type="GeneID" id="43612947"/>
<reference evidence="6 7" key="2">
    <citation type="submission" date="2020-04" db="EMBL/GenBank/DDBJ databases">
        <title>Genome sequencing and assembly of multiple isolates from the Colletotrichum gloeosporioides species complex.</title>
        <authorList>
            <person name="Gan P."/>
            <person name="Shirasu K."/>
        </authorList>
    </citation>
    <scope>NUCLEOTIDE SEQUENCE [LARGE SCALE GENOMIC DNA]</scope>
    <source>
        <strain evidence="6 7">Nara gc5</strain>
    </source>
</reference>
<feature type="repeat" description="WD" evidence="3">
    <location>
        <begin position="676"/>
        <end position="718"/>
    </location>
</feature>
<dbReference type="CDD" id="cd22541">
    <property type="entry name" value="SP5_N"/>
    <property type="match status" value="1"/>
</dbReference>
<dbReference type="Proteomes" id="UP000011096">
    <property type="component" value="Unassembled WGS sequence"/>
</dbReference>
<feature type="region of interest" description="Disordered" evidence="4">
    <location>
        <begin position="718"/>
        <end position="739"/>
    </location>
</feature>
<feature type="repeat" description="WD" evidence="3">
    <location>
        <begin position="649"/>
        <end position="675"/>
    </location>
</feature>
<evidence type="ECO:0000256" key="2">
    <source>
        <dbReference type="ARBA" id="ARBA00022737"/>
    </source>
</evidence>
<protein>
    <submittedName>
        <fullName evidence="6">Putative WD repeat-containing protein</fullName>
    </submittedName>
</protein>
<dbReference type="PANTHER" id="PTHR22838:SF0">
    <property type="entry name" value="WD REPEAT-CONTAINING PROTEIN 26"/>
    <property type="match status" value="1"/>
</dbReference>
<evidence type="ECO:0000313" key="7">
    <source>
        <dbReference type="Proteomes" id="UP000011096"/>
    </source>
</evidence>
<evidence type="ECO:0000256" key="3">
    <source>
        <dbReference type="PROSITE-ProRule" id="PRU00221"/>
    </source>
</evidence>
<dbReference type="PROSITE" id="PS50082">
    <property type="entry name" value="WD_REPEATS_2"/>
    <property type="match status" value="2"/>
</dbReference>
<feature type="compositionally biased region" description="Polar residues" evidence="4">
    <location>
        <begin position="257"/>
        <end position="281"/>
    </location>
</feature>
<keyword evidence="7" id="KW-1185">Reference proteome</keyword>
<accession>A0A7J6JGI4</accession>
<dbReference type="SMART" id="SM00320">
    <property type="entry name" value="WD40"/>
    <property type="match status" value="5"/>
</dbReference>
<reference evidence="6 7" key="1">
    <citation type="submission" date="2012-08" db="EMBL/GenBank/DDBJ databases">
        <authorList>
            <person name="Gan P.H.P."/>
            <person name="Ikeda K."/>
            <person name="Irieda H."/>
            <person name="Narusaka M."/>
            <person name="O'Connell R.J."/>
            <person name="Narusaka Y."/>
            <person name="Takano Y."/>
            <person name="Kubo Y."/>
            <person name="Shirasu K."/>
        </authorList>
    </citation>
    <scope>NUCLEOTIDE SEQUENCE [LARGE SCALE GENOMIC DNA]</scope>
    <source>
        <strain evidence="6 7">Nara gc5</strain>
    </source>
</reference>
<dbReference type="Pfam" id="PF00400">
    <property type="entry name" value="WD40"/>
    <property type="match status" value="2"/>
</dbReference>
<dbReference type="EMBL" id="ANPB02000002">
    <property type="protein sequence ID" value="KAF4488823.1"/>
    <property type="molecule type" value="Genomic_DNA"/>
</dbReference>
<proteinExistence type="predicted"/>
<organism evidence="6 7">
    <name type="scientific">Colletotrichum fructicola (strain Nara gc5)</name>
    <name type="common">Anthracnose fungus</name>
    <name type="synonym">Colletotrichum gloeosporioides (strain Nara gc5)</name>
    <dbReference type="NCBI Taxonomy" id="1213859"/>
    <lineage>
        <taxon>Eukaryota</taxon>
        <taxon>Fungi</taxon>
        <taxon>Dikarya</taxon>
        <taxon>Ascomycota</taxon>
        <taxon>Pezizomycotina</taxon>
        <taxon>Sordariomycetes</taxon>
        <taxon>Hypocreomycetidae</taxon>
        <taxon>Glomerellales</taxon>
        <taxon>Glomerellaceae</taxon>
        <taxon>Colletotrichum</taxon>
        <taxon>Colletotrichum gloeosporioides species complex</taxon>
    </lineage>
</organism>
<keyword evidence="2" id="KW-0677">Repeat</keyword>
<dbReference type="OrthoDB" id="972532at2759"/>
<dbReference type="InterPro" id="IPR051350">
    <property type="entry name" value="WD_repeat-ST_regulator"/>
</dbReference>
<evidence type="ECO:0000256" key="1">
    <source>
        <dbReference type="ARBA" id="ARBA00022574"/>
    </source>
</evidence>
<sequence length="739" mass="80898">MPSFTAPKPAPTNSKPQSFTFPSISRSLHHPRLPTYRTSHTLPHQRLPASTPRPDSQTSSLVHTICLVCSPTSDSYRRSSTEPRLAVPTYVTLPNLTRLPDAYKHIATHTDRREHPRVLPAATEPDLDPNFDPDPNAHYILAANDHPTPPNVQIPSNPDLLPSVAASRPSSASPDELHPSPLHSPAVAQHSSIATGTIASNTAPRQVLGRRQRATSDSDRGSPPTTSAGASRSASHRVKRRRGDANMISDGDGLASNGASRAYSNGASSDAQLTASATNGTRKAAAMNGSSRSDKETPSRPPTTYYGHDREEVTRILIQALSDMGYHGAAESVSKDSGYELESPTVAAFRNAVVNGEWGQAEELLFGAVMSDDRGQQGNGLVLAPGSDRNVMRFWLRQQKFLELLEQRDTSKALMVLRTELTPLYQDTQKLHFLSSLLMCQSTEDLKAKAEWDGAHGQSRKVLLSELSKCISPSVMLPENRLAVLLQQDKYARLWDTSTGELRLKLERFEEPASGCVWAADSKSFVTGALDKQHGLRTWSTSGEMLYEWGKKHRVQDLCGSPDGHWLVAVDDVQKIHVYNPTTRELEYEMELKARPTCVSISEDSRHLLVNKKDGEVQLIDLATRTSVQKFLGHTGGDFLIRSAFGGANESFVVSGSEDGNILIWHKNSGAAVERLEGHQPRTNAVSWNPADPCMLASCGDDGKVKVWSNKNQSTTLRSLHSAASRGSNGWREDDRAEE</sequence>
<feature type="domain" description="CTLH" evidence="5">
    <location>
        <begin position="392"/>
        <end position="412"/>
    </location>
</feature>
<dbReference type="PROSITE" id="PS50294">
    <property type="entry name" value="WD_REPEATS_REGION"/>
    <property type="match status" value="1"/>
</dbReference>
<dbReference type="Gene3D" id="2.130.10.10">
    <property type="entry name" value="YVTN repeat-like/Quinoprotein amine dehydrogenase"/>
    <property type="match status" value="1"/>
</dbReference>
<feature type="compositionally biased region" description="Polar residues" evidence="4">
    <location>
        <begin position="11"/>
        <end position="26"/>
    </location>
</feature>
<feature type="compositionally biased region" description="Low complexity" evidence="4">
    <location>
        <begin position="162"/>
        <end position="174"/>
    </location>
</feature>
<feature type="compositionally biased region" description="Polar residues" evidence="4">
    <location>
        <begin position="223"/>
        <end position="233"/>
    </location>
</feature>
<dbReference type="PROSITE" id="PS50897">
    <property type="entry name" value="CTLH"/>
    <property type="match status" value="1"/>
</dbReference>
<evidence type="ECO:0000259" key="5">
    <source>
        <dbReference type="PROSITE" id="PS50897"/>
    </source>
</evidence>
<dbReference type="Pfam" id="PF23627">
    <property type="entry name" value="LisH_WDR26"/>
    <property type="match status" value="1"/>
</dbReference>
<dbReference type="InterPro" id="IPR006595">
    <property type="entry name" value="CTLH_C"/>
</dbReference>
<dbReference type="AlphaFoldDB" id="A0A7J6JGI4"/>
<dbReference type="RefSeq" id="XP_031891220.2">
    <property type="nucleotide sequence ID" value="XM_032028855.2"/>
</dbReference>
<feature type="region of interest" description="Disordered" evidence="4">
    <location>
        <begin position="1"/>
        <end position="58"/>
    </location>
</feature>
<feature type="compositionally biased region" description="Polar residues" evidence="4">
    <location>
        <begin position="189"/>
        <end position="204"/>
    </location>
</feature>
<dbReference type="InterPro" id="IPR001680">
    <property type="entry name" value="WD40_rpt"/>
</dbReference>
<dbReference type="PANTHER" id="PTHR22838">
    <property type="entry name" value="WD REPEAT PROTEIN 26-RELATED"/>
    <property type="match status" value="1"/>
</dbReference>
<dbReference type="GO" id="GO:0043161">
    <property type="term" value="P:proteasome-mediated ubiquitin-dependent protein catabolic process"/>
    <property type="evidence" value="ECO:0007669"/>
    <property type="project" value="TreeGrafter"/>
</dbReference>
<gene>
    <name evidence="6" type="ORF">CGGC5_v003320</name>
</gene>
<dbReference type="InParanoid" id="A0A7J6JGI4"/>
<dbReference type="InterPro" id="IPR054080">
    <property type="entry name" value="TPR1-like_2nd"/>
</dbReference>
<dbReference type="GO" id="GO:0034657">
    <property type="term" value="C:GID complex"/>
    <property type="evidence" value="ECO:0007669"/>
    <property type="project" value="TreeGrafter"/>
</dbReference>
<keyword evidence="1 3" id="KW-0853">WD repeat</keyword>
<evidence type="ECO:0000256" key="4">
    <source>
        <dbReference type="SAM" id="MobiDB-lite"/>
    </source>
</evidence>
<dbReference type="SUPFAM" id="SSF50998">
    <property type="entry name" value="Quinoprotein alcohol dehydrogenase-like"/>
    <property type="match status" value="1"/>
</dbReference>